<dbReference type="GO" id="GO:0005516">
    <property type="term" value="F:calmodulin binding"/>
    <property type="evidence" value="ECO:0007669"/>
    <property type="project" value="UniProtKB-KW"/>
</dbReference>
<dbReference type="PROSITE" id="PS50011">
    <property type="entry name" value="PROTEIN_KINASE_DOM"/>
    <property type="match status" value="1"/>
</dbReference>
<keyword evidence="17" id="KW-1185">Reference proteome</keyword>
<evidence type="ECO:0000256" key="3">
    <source>
        <dbReference type="ARBA" id="ARBA00022490"/>
    </source>
</evidence>
<evidence type="ECO:0000256" key="9">
    <source>
        <dbReference type="ARBA" id="ARBA00022860"/>
    </source>
</evidence>
<dbReference type="PROSITE" id="PS00108">
    <property type="entry name" value="PROTEIN_KINASE_ST"/>
    <property type="match status" value="1"/>
</dbReference>
<keyword evidence="9" id="KW-0112">Calmodulin-binding</keyword>
<dbReference type="PANTHER" id="PTHR24346:SF77">
    <property type="entry name" value="SERINE THREONINE PROTEIN KINASE"/>
    <property type="match status" value="1"/>
</dbReference>
<dbReference type="OrthoDB" id="68483at2759"/>
<protein>
    <recommendedName>
        <fullName evidence="2">calcium/calmodulin-dependent protein kinase</fullName>
        <ecNumber evidence="2">2.7.11.17</ecNumber>
    </recommendedName>
</protein>
<organism evidence="16 17">
    <name type="scientific">Apis cerana cerana</name>
    <name type="common">Oriental honeybee</name>
    <dbReference type="NCBI Taxonomy" id="94128"/>
    <lineage>
        <taxon>Eukaryota</taxon>
        <taxon>Metazoa</taxon>
        <taxon>Ecdysozoa</taxon>
        <taxon>Arthropoda</taxon>
        <taxon>Hexapoda</taxon>
        <taxon>Insecta</taxon>
        <taxon>Pterygota</taxon>
        <taxon>Neoptera</taxon>
        <taxon>Endopterygota</taxon>
        <taxon>Hymenoptera</taxon>
        <taxon>Apocrita</taxon>
        <taxon>Aculeata</taxon>
        <taxon>Apoidea</taxon>
        <taxon>Anthophila</taxon>
        <taxon>Apidae</taxon>
        <taxon>Apis</taxon>
    </lineage>
</organism>
<evidence type="ECO:0000313" key="17">
    <source>
        <dbReference type="Proteomes" id="UP000242457"/>
    </source>
</evidence>
<feature type="compositionally biased region" description="Basic and acidic residues" evidence="13">
    <location>
        <begin position="258"/>
        <end position="270"/>
    </location>
</feature>
<feature type="region of interest" description="Disordered" evidence="13">
    <location>
        <begin position="652"/>
        <end position="676"/>
    </location>
</feature>
<dbReference type="PANTHER" id="PTHR24346">
    <property type="entry name" value="MAP/MICROTUBULE AFFINITY-REGULATING KINASE"/>
    <property type="match status" value="1"/>
</dbReference>
<keyword evidence="4" id="KW-0723">Serine/threonine-protein kinase</keyword>
<dbReference type="Gene3D" id="1.10.510.10">
    <property type="entry name" value="Transferase(Phosphotransferase) domain 1"/>
    <property type="match status" value="1"/>
</dbReference>
<evidence type="ECO:0000256" key="14">
    <source>
        <dbReference type="SAM" id="SignalP"/>
    </source>
</evidence>
<dbReference type="GO" id="GO:0005634">
    <property type="term" value="C:nucleus"/>
    <property type="evidence" value="ECO:0007669"/>
    <property type="project" value="UniProtKB-ARBA"/>
</dbReference>
<keyword evidence="7 16" id="KW-0418">Kinase</keyword>
<sequence length="1103" mass="122350">MSSVLMLILLIVGSYAQSPDQSSDKIDDVKLTDTLDEDSNITSTLKNIQTVRQKRIILLNPRGKVETTTTSKPSLFSWFFTPLVQNLQINPQTLQNRVIQLKQALNNLGFRNQEEGKQLSNANNLLNLASLTDSGFYTNRVEPAGFFGGNGWLANKGGLLGGPGAILSTGSILTDYPTAYRRKHTAIDEESPGSIPKSLTIAAPTSRDATLDIPLDRENLESSVKLQHPSTKRESLNIFNKSFRSPEQQQTKLPISKKSPDIDKDQTRERFADLEGKVTIKLPSDELTTLGSRKDHEDSSRIPSSPEDISDREIIEAPRVVRPRRESSGYASNLGTFDEDRRNSSTVDVLQDFSSLKERRRSSTTKRLNSRVILGRAEESLTEDVEVGSMPTTEVHRKVSGAGLEMPNIEEVKEILRDEAPSRQESLDNLCGLTKPINSEEFSTHCRLSDLPDRGGSPKDRSEVPSTIKCQESSTIFDSINRFSISPTSRSQTPFILCTTPTIIRTVVSKINEASPLEKISVIQKKEETAMKQSVGENIVPRPIKMYQLLSTQSEDRGEGELQLDRRIFQISKQDDTTAVISSTKHPLNKSSSVFTLKSSASGDIQTLTCGETADDSNVRKAISPGEVGTSQSFLGDASSVSVRPIYPYCPYSPYGSPQGSPRNRRRPLRESRRVSIDNKQGALQLNQYKLLDNIGQGSYGIVKLVYNEEDETQYAMKILSKKKLMKKAGIFGRMAPGRKGAANPLAKVYREIALLKKLDHPNVVKLVEVLDDPDEDNLYLVFELVQRGEILQVPTDKPLDEETARKNFRDVVMGVEYLHYQRIVHRDIKPSNLLVDSDGRIKIADLGVSAELRASGELLSGPAGTPAFAAPETTTPGAHYSGTLCDVWSMGVTLYCLVTGRIPWDGAGSIIGVQAAIRSEPLKFPEKPALSRNLRELISKMLAKDPAERITLSEMKEHVWLTNRGAEPLPIEADNCRLPVTVTDEEVERVVTRIPKLDTLILIKTMLKQHSFQNPFLPKKSGKTANTTADSVELSPSERAEEISPGKKIIRNVKTEQFQRTGRSNSAPDSYDWQTNGRQISTESPLPPVTEASIQETEMEKR</sequence>
<dbReference type="GO" id="GO:0004683">
    <property type="term" value="F:calcium/calmodulin-dependent protein kinase activity"/>
    <property type="evidence" value="ECO:0007669"/>
    <property type="project" value="UniProtKB-EC"/>
</dbReference>
<dbReference type="GO" id="GO:0005737">
    <property type="term" value="C:cytoplasm"/>
    <property type="evidence" value="ECO:0007669"/>
    <property type="project" value="UniProtKB-SubCell"/>
</dbReference>
<feature type="compositionally biased region" description="Polar residues" evidence="13">
    <location>
        <begin position="1056"/>
        <end position="1085"/>
    </location>
</feature>
<dbReference type="InterPro" id="IPR008271">
    <property type="entry name" value="Ser/Thr_kinase_AS"/>
</dbReference>
<evidence type="ECO:0000256" key="6">
    <source>
        <dbReference type="ARBA" id="ARBA00022741"/>
    </source>
</evidence>
<evidence type="ECO:0000259" key="15">
    <source>
        <dbReference type="PROSITE" id="PS50011"/>
    </source>
</evidence>
<gene>
    <name evidence="16" type="ORF">APICC_09521</name>
</gene>
<feature type="signal peptide" evidence="14">
    <location>
        <begin position="1"/>
        <end position="16"/>
    </location>
</feature>
<feature type="region of interest" description="Disordered" evidence="13">
    <location>
        <begin position="285"/>
        <end position="345"/>
    </location>
</feature>
<feature type="compositionally biased region" description="Low complexity" evidence="13">
    <location>
        <begin position="652"/>
        <end position="662"/>
    </location>
</feature>
<feature type="region of interest" description="Disordered" evidence="13">
    <location>
        <begin position="1015"/>
        <end position="1103"/>
    </location>
</feature>
<dbReference type="PROSITE" id="PS00107">
    <property type="entry name" value="PROTEIN_KINASE_ATP"/>
    <property type="match status" value="1"/>
</dbReference>
<accession>A0A2A3E493</accession>
<dbReference type="SMART" id="SM00220">
    <property type="entry name" value="S_TKc"/>
    <property type="match status" value="1"/>
</dbReference>
<dbReference type="GO" id="GO:0035556">
    <property type="term" value="P:intracellular signal transduction"/>
    <property type="evidence" value="ECO:0007669"/>
    <property type="project" value="TreeGrafter"/>
</dbReference>
<evidence type="ECO:0000256" key="4">
    <source>
        <dbReference type="ARBA" id="ARBA00022527"/>
    </source>
</evidence>
<dbReference type="GO" id="GO:0005524">
    <property type="term" value="F:ATP binding"/>
    <property type="evidence" value="ECO:0007669"/>
    <property type="project" value="UniProtKB-UniRule"/>
</dbReference>
<dbReference type="InterPro" id="IPR000719">
    <property type="entry name" value="Prot_kinase_dom"/>
</dbReference>
<feature type="chain" id="PRO_5012223706" description="calcium/calmodulin-dependent protein kinase" evidence="14">
    <location>
        <begin position="17"/>
        <end position="1103"/>
    </location>
</feature>
<dbReference type="EC" id="2.7.11.17" evidence="2"/>
<evidence type="ECO:0000256" key="13">
    <source>
        <dbReference type="SAM" id="MobiDB-lite"/>
    </source>
</evidence>
<reference evidence="16 17" key="1">
    <citation type="submission" date="2014-07" db="EMBL/GenBank/DDBJ databases">
        <title>Genomic and transcriptomic analysis on Apis cerana provide comprehensive insights into honey bee biology.</title>
        <authorList>
            <person name="Diao Q."/>
            <person name="Sun L."/>
            <person name="Zheng H."/>
            <person name="Zheng H."/>
            <person name="Xu S."/>
            <person name="Wang S."/>
            <person name="Zeng Z."/>
            <person name="Hu F."/>
            <person name="Su S."/>
            <person name="Wu J."/>
        </authorList>
    </citation>
    <scope>NUCLEOTIDE SEQUENCE [LARGE SCALE GENOMIC DNA]</scope>
    <source>
        <tissue evidence="16">Pupae without intestine</tissue>
    </source>
</reference>
<proteinExistence type="predicted"/>
<evidence type="ECO:0000256" key="1">
    <source>
        <dbReference type="ARBA" id="ARBA00004496"/>
    </source>
</evidence>
<keyword evidence="6 12" id="KW-0547">Nucleotide-binding</keyword>
<evidence type="ECO:0000256" key="5">
    <source>
        <dbReference type="ARBA" id="ARBA00022679"/>
    </source>
</evidence>
<feature type="compositionally biased region" description="Polar residues" evidence="13">
    <location>
        <begin position="237"/>
        <end position="253"/>
    </location>
</feature>
<dbReference type="Pfam" id="PF00069">
    <property type="entry name" value="Pkinase"/>
    <property type="match status" value="1"/>
</dbReference>
<evidence type="ECO:0000256" key="10">
    <source>
        <dbReference type="ARBA" id="ARBA00047307"/>
    </source>
</evidence>
<feature type="region of interest" description="Disordered" evidence="13">
    <location>
        <begin position="448"/>
        <end position="467"/>
    </location>
</feature>
<dbReference type="Gene3D" id="3.30.200.20">
    <property type="entry name" value="Phosphorylase Kinase, domain 1"/>
    <property type="match status" value="1"/>
</dbReference>
<keyword evidence="8 12" id="KW-0067">ATP-binding</keyword>
<dbReference type="STRING" id="94128.A0A2A3E493"/>
<dbReference type="SUPFAM" id="SSF56112">
    <property type="entry name" value="Protein kinase-like (PK-like)"/>
    <property type="match status" value="1"/>
</dbReference>
<evidence type="ECO:0000256" key="8">
    <source>
        <dbReference type="ARBA" id="ARBA00022840"/>
    </source>
</evidence>
<comment type="subcellular location">
    <subcellularLocation>
        <location evidence="1">Cytoplasm</location>
    </subcellularLocation>
</comment>
<feature type="domain" description="Protein kinase" evidence="15">
    <location>
        <begin position="689"/>
        <end position="962"/>
    </location>
</feature>
<keyword evidence="3" id="KW-0963">Cytoplasm</keyword>
<comment type="catalytic activity">
    <reaction evidence="11">
        <text>L-seryl-[protein] + ATP = O-phospho-L-seryl-[protein] + ADP + H(+)</text>
        <dbReference type="Rhea" id="RHEA:17989"/>
        <dbReference type="Rhea" id="RHEA-COMP:9863"/>
        <dbReference type="Rhea" id="RHEA-COMP:11604"/>
        <dbReference type="ChEBI" id="CHEBI:15378"/>
        <dbReference type="ChEBI" id="CHEBI:29999"/>
        <dbReference type="ChEBI" id="CHEBI:30616"/>
        <dbReference type="ChEBI" id="CHEBI:83421"/>
        <dbReference type="ChEBI" id="CHEBI:456216"/>
        <dbReference type="EC" id="2.7.11.17"/>
    </reaction>
</comment>
<name>A0A2A3E493_APICC</name>
<dbReference type="AlphaFoldDB" id="A0A2A3E493"/>
<dbReference type="FunFam" id="3.30.200.20:FF:000429">
    <property type="entry name" value="Calcium/calmodulin-dependent protein kinase kinase"/>
    <property type="match status" value="1"/>
</dbReference>
<dbReference type="FunFam" id="1.10.510.10:FF:000571">
    <property type="entry name" value="Maternal embryonic leucine zipper kinase"/>
    <property type="match status" value="1"/>
</dbReference>
<feature type="binding site" evidence="12">
    <location>
        <position position="718"/>
    </location>
    <ligand>
        <name>ATP</name>
        <dbReference type="ChEBI" id="CHEBI:30616"/>
    </ligand>
</feature>
<comment type="catalytic activity">
    <reaction evidence="10">
        <text>L-threonyl-[protein] + ATP = O-phospho-L-threonyl-[protein] + ADP + H(+)</text>
        <dbReference type="Rhea" id="RHEA:46608"/>
        <dbReference type="Rhea" id="RHEA-COMP:11060"/>
        <dbReference type="Rhea" id="RHEA-COMP:11605"/>
        <dbReference type="ChEBI" id="CHEBI:15378"/>
        <dbReference type="ChEBI" id="CHEBI:30013"/>
        <dbReference type="ChEBI" id="CHEBI:30616"/>
        <dbReference type="ChEBI" id="CHEBI:61977"/>
        <dbReference type="ChEBI" id="CHEBI:456216"/>
        <dbReference type="EC" id="2.7.11.17"/>
    </reaction>
</comment>
<dbReference type="EMBL" id="KZ288412">
    <property type="protein sequence ID" value="PBC26076.1"/>
    <property type="molecule type" value="Genomic_DNA"/>
</dbReference>
<evidence type="ECO:0000256" key="7">
    <source>
        <dbReference type="ARBA" id="ARBA00022777"/>
    </source>
</evidence>
<feature type="compositionally biased region" description="Basic and acidic residues" evidence="13">
    <location>
        <begin position="1037"/>
        <end position="1046"/>
    </location>
</feature>
<feature type="region of interest" description="Disordered" evidence="13">
    <location>
        <begin position="221"/>
        <end position="270"/>
    </location>
</feature>
<evidence type="ECO:0000256" key="12">
    <source>
        <dbReference type="PROSITE-ProRule" id="PRU10141"/>
    </source>
</evidence>
<evidence type="ECO:0000256" key="2">
    <source>
        <dbReference type="ARBA" id="ARBA00012434"/>
    </source>
</evidence>
<evidence type="ECO:0000313" key="16">
    <source>
        <dbReference type="EMBL" id="PBC26076.1"/>
    </source>
</evidence>
<feature type="compositionally biased region" description="Basic and acidic residues" evidence="13">
    <location>
        <begin position="448"/>
        <end position="463"/>
    </location>
</feature>
<keyword evidence="5" id="KW-0808">Transferase</keyword>
<dbReference type="InterPro" id="IPR017441">
    <property type="entry name" value="Protein_kinase_ATP_BS"/>
</dbReference>
<dbReference type="Proteomes" id="UP000242457">
    <property type="component" value="Unassembled WGS sequence"/>
</dbReference>
<evidence type="ECO:0000256" key="11">
    <source>
        <dbReference type="ARBA" id="ARBA00047430"/>
    </source>
</evidence>
<keyword evidence="14" id="KW-0732">Signal</keyword>
<dbReference type="InterPro" id="IPR011009">
    <property type="entry name" value="Kinase-like_dom_sf"/>
</dbReference>